<keyword evidence="2" id="KW-0479">Metal-binding</keyword>
<dbReference type="Pfam" id="PF07687">
    <property type="entry name" value="M20_dimer"/>
    <property type="match status" value="1"/>
</dbReference>
<dbReference type="AlphaFoldDB" id="A0A8J3J0I0"/>
<evidence type="ECO:0000313" key="5">
    <source>
        <dbReference type="EMBL" id="GHO99361.1"/>
    </source>
</evidence>
<evidence type="ECO:0000256" key="1">
    <source>
        <dbReference type="ARBA" id="ARBA00022670"/>
    </source>
</evidence>
<keyword evidence="6" id="KW-1185">Reference proteome</keyword>
<evidence type="ECO:0000313" key="6">
    <source>
        <dbReference type="Proteomes" id="UP000597444"/>
    </source>
</evidence>
<dbReference type="InterPro" id="IPR051458">
    <property type="entry name" value="Cyt/Met_Dipeptidase"/>
</dbReference>
<gene>
    <name evidence="5" type="ORF">KSF_094090</name>
</gene>
<feature type="domain" description="Peptidase M20 dimerisation" evidence="4">
    <location>
        <begin position="198"/>
        <end position="345"/>
    </location>
</feature>
<comment type="caution">
    <text evidence="5">The sequence shown here is derived from an EMBL/GenBank/DDBJ whole genome shotgun (WGS) entry which is preliminary data.</text>
</comment>
<proteinExistence type="predicted"/>
<evidence type="ECO:0000256" key="3">
    <source>
        <dbReference type="ARBA" id="ARBA00022801"/>
    </source>
</evidence>
<dbReference type="SUPFAM" id="SSF53187">
    <property type="entry name" value="Zn-dependent exopeptidases"/>
    <property type="match status" value="1"/>
</dbReference>
<dbReference type="PANTHER" id="PTHR43270">
    <property type="entry name" value="BETA-ALA-HIS DIPEPTIDASE"/>
    <property type="match status" value="1"/>
</dbReference>
<dbReference type="Proteomes" id="UP000597444">
    <property type="component" value="Unassembled WGS sequence"/>
</dbReference>
<dbReference type="GO" id="GO:0006508">
    <property type="term" value="P:proteolysis"/>
    <property type="evidence" value="ECO:0007669"/>
    <property type="project" value="UniProtKB-KW"/>
</dbReference>
<dbReference type="Gene3D" id="3.30.70.360">
    <property type="match status" value="1"/>
</dbReference>
<name>A0A8J3J0I0_9CHLR</name>
<dbReference type="GO" id="GO:0046872">
    <property type="term" value="F:metal ion binding"/>
    <property type="evidence" value="ECO:0007669"/>
    <property type="project" value="UniProtKB-KW"/>
</dbReference>
<keyword evidence="1" id="KW-0645">Protease</keyword>
<dbReference type="Pfam" id="PF01546">
    <property type="entry name" value="Peptidase_M20"/>
    <property type="match status" value="1"/>
</dbReference>
<dbReference type="NCBIfam" id="NF005914">
    <property type="entry name" value="PRK07907.1"/>
    <property type="match status" value="1"/>
</dbReference>
<dbReference type="InterPro" id="IPR002933">
    <property type="entry name" value="Peptidase_M20"/>
</dbReference>
<evidence type="ECO:0000259" key="4">
    <source>
        <dbReference type="Pfam" id="PF07687"/>
    </source>
</evidence>
<sequence length="450" mass="48389">MSISSDLRQTVHQLMPTAIENLKQLVSIPSIATEGYPDEKVLEAAHTTEELLRAAGFQHVRLLSPDGGRPAIYGEIPGPPDTPTVLLYAHYDVQPSGPIEEWSTPPFEPAERDGRLYGRGAADDKSGIVAHLATIRAFKEGTGKLPVGIKIVIEGDEEFDSSLASYIPQHPDLFKADVVVIADHGSITVGEPTLTTSLRGSAALTVEVRTLRAKQHNGVFGGPVPDAFIALCKMIASLHDEHGRVQIPGLEPSEWQGADVPEEAFRRAASLLPTANLLGGERSLSAQLWAGYSLNVIAVDMPAIEGAANSLIDVARARINLRVPSDQDAERAVAILKEHLVNITPWNATLVITDSHTCSGFVAKTDGPGYRAARQALREAYNVEPQDIGDGASIPLTNVLSQQFPEAEILIWGAEDLAAGIHGPDESVDLKELERIVLAQALFLQQLAQR</sequence>
<evidence type="ECO:0000256" key="2">
    <source>
        <dbReference type="ARBA" id="ARBA00022723"/>
    </source>
</evidence>
<dbReference type="GO" id="GO:0008233">
    <property type="term" value="F:peptidase activity"/>
    <property type="evidence" value="ECO:0007669"/>
    <property type="project" value="UniProtKB-KW"/>
</dbReference>
<accession>A0A8J3J0I0</accession>
<reference evidence="5" key="1">
    <citation type="submission" date="2020-10" db="EMBL/GenBank/DDBJ databases">
        <title>Taxonomic study of unclassified bacteria belonging to the class Ktedonobacteria.</title>
        <authorList>
            <person name="Yabe S."/>
            <person name="Wang C.M."/>
            <person name="Zheng Y."/>
            <person name="Sakai Y."/>
            <person name="Cavaletti L."/>
            <person name="Monciardini P."/>
            <person name="Donadio S."/>
        </authorList>
    </citation>
    <scope>NUCLEOTIDE SEQUENCE</scope>
    <source>
        <strain evidence="5">ID150040</strain>
    </source>
</reference>
<dbReference type="InterPro" id="IPR011650">
    <property type="entry name" value="Peptidase_M20_dimer"/>
</dbReference>
<protein>
    <submittedName>
        <fullName evidence="5">Dipeptidase</fullName>
    </submittedName>
</protein>
<keyword evidence="3" id="KW-0378">Hydrolase</keyword>
<dbReference type="EMBL" id="BNJK01000002">
    <property type="protein sequence ID" value="GHO99361.1"/>
    <property type="molecule type" value="Genomic_DNA"/>
</dbReference>
<dbReference type="RefSeq" id="WP_220210007.1">
    <property type="nucleotide sequence ID" value="NZ_BNJK01000002.1"/>
</dbReference>
<dbReference type="Gene3D" id="3.40.630.10">
    <property type="entry name" value="Zn peptidases"/>
    <property type="match status" value="1"/>
</dbReference>
<dbReference type="PANTHER" id="PTHR43270:SF12">
    <property type="entry name" value="SUCCINYL-DIAMINOPIMELATE DESUCCINYLASE"/>
    <property type="match status" value="1"/>
</dbReference>
<organism evidence="5 6">
    <name type="scientific">Reticulibacter mediterranei</name>
    <dbReference type="NCBI Taxonomy" id="2778369"/>
    <lineage>
        <taxon>Bacteria</taxon>
        <taxon>Bacillati</taxon>
        <taxon>Chloroflexota</taxon>
        <taxon>Ktedonobacteria</taxon>
        <taxon>Ktedonobacterales</taxon>
        <taxon>Reticulibacteraceae</taxon>
        <taxon>Reticulibacter</taxon>
    </lineage>
</organism>